<dbReference type="SUPFAM" id="SSF53822">
    <property type="entry name" value="Periplasmic binding protein-like I"/>
    <property type="match status" value="1"/>
</dbReference>
<dbReference type="InterPro" id="IPR028082">
    <property type="entry name" value="Peripla_BP_I"/>
</dbReference>
<dbReference type="RefSeq" id="WP_257769205.1">
    <property type="nucleotide sequence ID" value="NZ_CP102480.1"/>
</dbReference>
<dbReference type="AlphaFoldDB" id="A0A9J7AV11"/>
<feature type="domain" description="Leucine-binding protein" evidence="5">
    <location>
        <begin position="25"/>
        <end position="362"/>
    </location>
</feature>
<name>A0A9J7AV11_9PROT</name>
<evidence type="ECO:0000256" key="1">
    <source>
        <dbReference type="ARBA" id="ARBA00010062"/>
    </source>
</evidence>
<keyword evidence="3" id="KW-0732">Signal</keyword>
<dbReference type="PRINTS" id="PR00337">
    <property type="entry name" value="LEUILEVALBP"/>
</dbReference>
<dbReference type="PROSITE" id="PS51257">
    <property type="entry name" value="PROKAR_LIPOPROTEIN"/>
    <property type="match status" value="1"/>
</dbReference>
<dbReference type="EMBL" id="CP102480">
    <property type="protein sequence ID" value="UUX50148.1"/>
    <property type="molecule type" value="Genomic_DNA"/>
</dbReference>
<dbReference type="KEGG" id="naci:NUH88_00290"/>
<keyword evidence="2" id="KW-0813">Transport</keyword>
<dbReference type="InterPro" id="IPR000709">
    <property type="entry name" value="Leu_Ile_Val-bd"/>
</dbReference>
<dbReference type="InterPro" id="IPR051010">
    <property type="entry name" value="BCAA_transport"/>
</dbReference>
<keyword evidence="7" id="KW-1185">Reference proteome</keyword>
<dbReference type="Proteomes" id="UP001060336">
    <property type="component" value="Chromosome"/>
</dbReference>
<accession>A0A9J7AV11</accession>
<organism evidence="6 7">
    <name type="scientific">Nisaea acidiphila</name>
    <dbReference type="NCBI Taxonomy" id="1862145"/>
    <lineage>
        <taxon>Bacteria</taxon>
        <taxon>Pseudomonadati</taxon>
        <taxon>Pseudomonadota</taxon>
        <taxon>Alphaproteobacteria</taxon>
        <taxon>Rhodospirillales</taxon>
        <taxon>Thalassobaculaceae</taxon>
        <taxon>Nisaea</taxon>
    </lineage>
</organism>
<keyword evidence="4" id="KW-0029">Amino-acid transport</keyword>
<evidence type="ECO:0000256" key="2">
    <source>
        <dbReference type="ARBA" id="ARBA00022448"/>
    </source>
</evidence>
<evidence type="ECO:0000259" key="5">
    <source>
        <dbReference type="Pfam" id="PF13458"/>
    </source>
</evidence>
<dbReference type="GO" id="GO:0006865">
    <property type="term" value="P:amino acid transport"/>
    <property type="evidence" value="ECO:0007669"/>
    <property type="project" value="UniProtKB-KW"/>
</dbReference>
<proteinExistence type="inferred from homology"/>
<protein>
    <submittedName>
        <fullName evidence="6">ABC transporter substrate-binding protein</fullName>
    </submittedName>
</protein>
<sequence>MRLVRIFPAIAAGLLLLGGCGEPAPIKVGFVGGLEGRASDIGIASRNALQMAVDEVNGSGGIDGRMIELFARDDNGTAEGGAEASRSLVEEGVAAIIGPNLSVVASGMLPVINDAKVVTISPTVSSTAFVGKNDYFYRIGSSTTQYAEAYAEYCWNAGYKTVAAALDGRNAVFSESWLKEFRRAYENLGGKVVTAELFDASLGGEFSRIADILLASDPDALLYIANGVDTAQFSQQIVKRNSQVPSLAAEWAASEGLIELGGKAVEGLVVLQTYDRYDSTPRYTKFRDAYIDRFRSDPGFSSIAAYDGAEALFSALRAWDGEGDLKSEMDALPDVRGLQQTVDFDEFGDSRRKLVFVSVRDGKFVRQ</sequence>
<evidence type="ECO:0000313" key="6">
    <source>
        <dbReference type="EMBL" id="UUX50148.1"/>
    </source>
</evidence>
<gene>
    <name evidence="6" type="ORF">NUH88_00290</name>
</gene>
<evidence type="ECO:0000256" key="3">
    <source>
        <dbReference type="ARBA" id="ARBA00022729"/>
    </source>
</evidence>
<comment type="similarity">
    <text evidence="1">Belongs to the leucine-binding protein family.</text>
</comment>
<dbReference type="PANTHER" id="PTHR30483:SF6">
    <property type="entry name" value="PERIPLASMIC BINDING PROTEIN OF ABC TRANSPORTER FOR NATURAL AMINO ACIDS"/>
    <property type="match status" value="1"/>
</dbReference>
<dbReference type="InterPro" id="IPR028081">
    <property type="entry name" value="Leu-bd"/>
</dbReference>
<dbReference type="Gene3D" id="3.40.50.2300">
    <property type="match status" value="2"/>
</dbReference>
<reference evidence="6" key="1">
    <citation type="submission" date="2022-08" db="EMBL/GenBank/DDBJ databases">
        <title>Nisaea acidiphila sp. nov., isolated from a marine algal debris and emended description of the genus Nisaea Urios et al. 2008.</title>
        <authorList>
            <person name="Kwon K."/>
        </authorList>
    </citation>
    <scope>NUCLEOTIDE SEQUENCE</scope>
    <source>
        <strain evidence="6">MEBiC11861</strain>
    </source>
</reference>
<dbReference type="Pfam" id="PF13458">
    <property type="entry name" value="Peripla_BP_6"/>
    <property type="match status" value="1"/>
</dbReference>
<dbReference type="PANTHER" id="PTHR30483">
    <property type="entry name" value="LEUCINE-SPECIFIC-BINDING PROTEIN"/>
    <property type="match status" value="1"/>
</dbReference>
<evidence type="ECO:0000313" key="7">
    <source>
        <dbReference type="Proteomes" id="UP001060336"/>
    </source>
</evidence>
<evidence type="ECO:0000256" key="4">
    <source>
        <dbReference type="ARBA" id="ARBA00022970"/>
    </source>
</evidence>